<feature type="compositionally biased region" description="Basic residues" evidence="1">
    <location>
        <begin position="191"/>
        <end position="200"/>
    </location>
</feature>
<evidence type="ECO:0000313" key="2">
    <source>
        <dbReference type="EMBL" id="KAL0062549.1"/>
    </source>
</evidence>
<name>A0ABR2ZNH5_9AGAR</name>
<proteinExistence type="predicted"/>
<organism evidence="2 3">
    <name type="scientific">Marasmius tenuissimus</name>
    <dbReference type="NCBI Taxonomy" id="585030"/>
    <lineage>
        <taxon>Eukaryota</taxon>
        <taxon>Fungi</taxon>
        <taxon>Dikarya</taxon>
        <taxon>Basidiomycota</taxon>
        <taxon>Agaricomycotina</taxon>
        <taxon>Agaricomycetes</taxon>
        <taxon>Agaricomycetidae</taxon>
        <taxon>Agaricales</taxon>
        <taxon>Marasmiineae</taxon>
        <taxon>Marasmiaceae</taxon>
        <taxon>Marasmius</taxon>
    </lineage>
</organism>
<accession>A0ABR2ZNH5</accession>
<keyword evidence="3" id="KW-1185">Reference proteome</keyword>
<feature type="region of interest" description="Disordered" evidence="1">
    <location>
        <begin position="187"/>
        <end position="206"/>
    </location>
</feature>
<sequence>MDKGDSQDVRNRAFWLKSFRPSMHSAPMYNQSTGEAMSRYDAFGPTARICLALNAARYAFYIQSVRRALSGISIGQIRKAIADARYTKTDQDGLSYKLYLMTRRSRDITIIDDFELSPISDHIQNQLIVALKRAKLYKKIDLYQQLKAVPSSRRLAGVVWKVLVSEQLMTSTLELSCHAMLRLPDPDSGKNKSRWHSSHHSSKDEKLEAIRENLKESSFQLKMSKPRVNFYSDAPEALEPSSRRDIHPNVLYIPESTSETAIDSFILFDENILYLFHATMAATHSINEGLQALSKRFQTPPVAKWRLIFLIPVSHTLVVPQQSVLGEMSLYSGQLPLPSTT</sequence>
<comment type="caution">
    <text evidence="2">The sequence shown here is derived from an EMBL/GenBank/DDBJ whole genome shotgun (WGS) entry which is preliminary data.</text>
</comment>
<dbReference type="EMBL" id="JBBXMP010000102">
    <property type="protein sequence ID" value="KAL0062549.1"/>
    <property type="molecule type" value="Genomic_DNA"/>
</dbReference>
<evidence type="ECO:0000313" key="3">
    <source>
        <dbReference type="Proteomes" id="UP001437256"/>
    </source>
</evidence>
<gene>
    <name evidence="2" type="ORF">AAF712_010588</name>
</gene>
<protein>
    <submittedName>
        <fullName evidence="2">Uncharacterized protein</fullName>
    </submittedName>
</protein>
<dbReference type="Proteomes" id="UP001437256">
    <property type="component" value="Unassembled WGS sequence"/>
</dbReference>
<evidence type="ECO:0000256" key="1">
    <source>
        <dbReference type="SAM" id="MobiDB-lite"/>
    </source>
</evidence>
<reference evidence="2 3" key="1">
    <citation type="submission" date="2024-05" db="EMBL/GenBank/DDBJ databases">
        <title>A draft genome resource for the thread blight pathogen Marasmius tenuissimus strain MS-2.</title>
        <authorList>
            <person name="Yulfo-Soto G.E."/>
            <person name="Baruah I.K."/>
            <person name="Amoako-Attah I."/>
            <person name="Bukari Y."/>
            <person name="Meinhardt L.W."/>
            <person name="Bailey B.A."/>
            <person name="Cohen S.P."/>
        </authorList>
    </citation>
    <scope>NUCLEOTIDE SEQUENCE [LARGE SCALE GENOMIC DNA]</scope>
    <source>
        <strain evidence="2 3">MS-2</strain>
    </source>
</reference>